<dbReference type="EMBL" id="JAFJZO010000028">
    <property type="protein sequence ID" value="KAG5500500.1"/>
    <property type="molecule type" value="Genomic_DNA"/>
</dbReference>
<evidence type="ECO:0000313" key="3">
    <source>
        <dbReference type="EMBL" id="KAG5500500.1"/>
    </source>
</evidence>
<feature type="region of interest" description="Disordered" evidence="2">
    <location>
        <begin position="890"/>
        <end position="916"/>
    </location>
</feature>
<sequence>MLSQSTTASAGTVTLPPSKVSTVGFVTSDGTTAAQCTPPIRSAALSATFSRSLPSPRRRPPQSTRPEEAIASRYLQRLGRTFIRSSLIHRIDPPVEPTNDVASTREGRSNIRKESLMHRESETQSELTVAPLRASIMADSSYVREDVKPTSTVSANRRRRQRSGPRVKSRSNALEGKRGRLLSRSRSLGRGGRHPNPMPYSTPRSPRSPSNLDSSISSSSVASLVSSECGSQATGPSSPRRHGKSATAAAIAAANADALVAKAAALMETAAPPHRRLRNENERFAQVLAQEQSKMLLLVGRHANLESDMVDLLEMADAASGKSQQEGLYTLSMPTAHTASHGAAVLSEDVTGPPRQNRGPRRSTVRMTSSPQNLQQLRHQLEKKGKEFLRNCGTNLDVTHLRELVEGLDNELTLMETILEEELRDVEKSDSQKQPPSPATGAAAAAAAAASASPPRQSLRQRLQHARVRKEDPLEASSNFTRMGWLLESVDAELLTDFQQPQPAERSEQQTSETVTEVEDGAHRQSLLTVNEKMATMSTSLTLQQYSAKDILSHPTTPSLPTDTTATAGEAGKAEFDPRDLHRVSLTATISEPSMVPFSLSDPIHSDSMRGSCEAASTSAVSGRQQQQQLLLLPKGLQDTLALSPQVPGQAARLNLLSFMSDMLGKCQLEQVRPAGLRWGPSLSAPTPELDGSLASQLAALDHQALGRAEVANSGSNGAFSESHGVATGGGQVRDAAGGSASAARRSSSTFSGASADGASVTHSFGADNWSDQYSRSSDPRRRGESGPPLSISASNPKALLGAELRNLRPGLLHDLYELCALHNCVQLIEARRRELSKSAGKGDAEYVAEMEEKLAGHRRQIEAIQRAREEAARREAEEKTLALQLNPKDGDVRTTKRSKLGTPAGSNRGAFAEESDGSFYNSSAVLWMSLPRTEKQPPATSTPPHLAGPSKPTVQQPVSGQAETELLREILPDKGLVFTVVGVQRGHPNSVADGPGGTGSVTAAARADAGAMEMHPKETCNSVAPSRASGSNYFLYYELRVERPLSASPPQSTDRGGPTNGGPTTAASASVSTVASVSVARRRLMNLKMTSGAGASMVDEARGTVVKRSVTPGAPPQVLLRLTPAKPDAGVSYDQAFSFNAEDPSEGAQPQQQPQSWRDGWDVDSPVPGVFAFPLGGLGLQGKSRSSSLDSRKVRSAKGKKPPKGSGAHGGGSASKLARKGTTDKRKPTGSARLPGSASKSSRDHHAHSPNPSSPVSDTEAGEERGRGARASLPQSRDGFSKADEGSLTHPGQLPHTPPLSPVPRPIGEWGVPHAHAEMEAVEKNGVVLAVLQTSEGDDALAKASSADLQSGRGGTDLSAVQRLLAAIPDTEILDLMEGQRSSGAGGGSSEEDGGGGMRMGLMAADTGASLVNNMAEEILSQAMLDGSGGDGHVAGGGRNARGSSVRFDGIGEGVDREGFMDSAQMATKEEMGAGYSRGLSLAVEEGERSGSSHIGGVGADGHASLLLLATDSEGRPLSSTSQQQRGPCGSQRKFASKKPISFGEFTLKDAKSRAFPRVRRAESRAARPAITPAPFFTISSHSHPLLATEGAKYEGGPIRFEHSGDGAADGETTPSLPLLSATKPQHPLKVAGGKRPYRRRGAPESPAASAGAPGEPSVPSDHSELDSTEEGPNMPVPPPVVVVKGAPGRAKPYMMLPDQAAASSLGPSLRNQFALRPAGASPEGRISRENQRAQGDVRSTHSAAESASVSLQQHLTTENSVLPTMGAAAAAAADGETVSHVQKFLEAVKGEFLESSPSGGGFSSQAAGLRSKKPAGGAAGAALFTELSKLQEDARDLFMIDPERFDTVISELMGQAASALRQGFARCTPSPPPSSRGADGAVTSPAHDFPPGGRLPALCHGDSQGVGGTDRLAGTLSDAGEASLTQGKPLNASFAVSATLVQFEAAVEDWNNERGRGDEAALCVGETHPSGAFTRKRDSRTYSAGAGMSALPSRGLMSWLPGNPSQAPGAKPSGAESGIDEQAPLSPSFHSPLHVPRRSTHIFTKADTIAEGGGVLRSLSSADAVTEVERILYEQMKAQVLLRAIIAKMKEMWHTKQQTARAKYRERLVNRRERFMERAMAAAWAVERQRVVHLHKLIYLLDRQVGRVHGWLPHYSDSNVLMDASSFASLPRNMGGAALSGASGRTRAPLASWYRQRNQIAIDAAQDIAGGAPMNVCPRYLHYLPQRRMYCYMHLAKMRRMLPLRLVRAGIHKSHNRHLLLGYNKVLLENPEGQTGDSSEGTQFTGWPHRKLPRRRHDHSNSHATPFQVDRFDDMLTSGERARYRRRLQRTAAFQSVSKMYSPQMKRDADLPFVV</sequence>
<feature type="compositionally biased region" description="Low complexity" evidence="2">
    <location>
        <begin position="439"/>
        <end position="455"/>
    </location>
</feature>
<protein>
    <submittedName>
        <fullName evidence="3">Uncharacterized protein</fullName>
    </submittedName>
</protein>
<feature type="compositionally biased region" description="Basic residues" evidence="2">
    <location>
        <begin position="156"/>
        <end position="169"/>
    </location>
</feature>
<feature type="compositionally biased region" description="Polar residues" evidence="2">
    <location>
        <begin position="2274"/>
        <end position="2287"/>
    </location>
</feature>
<feature type="region of interest" description="Disordered" evidence="2">
    <location>
        <begin position="92"/>
        <end position="127"/>
    </location>
</feature>
<dbReference type="KEGG" id="phet:94289672"/>
<feature type="region of interest" description="Disordered" evidence="2">
    <location>
        <begin position="2274"/>
        <end position="2307"/>
    </location>
</feature>
<organism evidence="3 4">
    <name type="scientific">Porcisia hertigi</name>
    <dbReference type="NCBI Taxonomy" id="2761500"/>
    <lineage>
        <taxon>Eukaryota</taxon>
        <taxon>Discoba</taxon>
        <taxon>Euglenozoa</taxon>
        <taxon>Kinetoplastea</taxon>
        <taxon>Metakinetoplastina</taxon>
        <taxon>Trypanosomatida</taxon>
        <taxon>Trypanosomatidae</taxon>
        <taxon>Leishmaniinae</taxon>
        <taxon>Porcisia</taxon>
    </lineage>
</organism>
<dbReference type="Proteomes" id="UP000674318">
    <property type="component" value="Chromosome 28"/>
</dbReference>
<feature type="compositionally biased region" description="Low complexity" evidence="2">
    <location>
        <begin position="199"/>
        <end position="231"/>
    </location>
</feature>
<name>A0A836IQD5_9TRYP</name>
<feature type="compositionally biased region" description="Gly residues" evidence="2">
    <location>
        <begin position="1431"/>
        <end position="1441"/>
    </location>
</feature>
<feature type="compositionally biased region" description="Basic residues" evidence="2">
    <location>
        <begin position="2290"/>
        <end position="2300"/>
    </location>
</feature>
<dbReference type="RefSeq" id="XP_067755834.1">
    <property type="nucleotide sequence ID" value="XM_067899595.1"/>
</dbReference>
<feature type="region of interest" description="Disordered" evidence="2">
    <location>
        <begin position="765"/>
        <end position="795"/>
    </location>
</feature>
<keyword evidence="1" id="KW-0175">Coiled coil</keyword>
<feature type="region of interest" description="Disordered" evidence="2">
    <location>
        <begin position="1142"/>
        <end position="1166"/>
    </location>
</feature>
<feature type="region of interest" description="Disordered" evidence="2">
    <location>
        <begin position="552"/>
        <end position="577"/>
    </location>
</feature>
<feature type="compositionally biased region" description="Low complexity" evidence="2">
    <location>
        <begin position="1062"/>
        <end position="1073"/>
    </location>
</feature>
<dbReference type="GeneID" id="94289672"/>
<feature type="compositionally biased region" description="Pro residues" evidence="2">
    <location>
        <begin position="1297"/>
        <end position="1306"/>
    </location>
</feature>
<feature type="region of interest" description="Disordered" evidence="2">
    <location>
        <begin position="713"/>
        <end position="741"/>
    </location>
</feature>
<evidence type="ECO:0000256" key="2">
    <source>
        <dbReference type="SAM" id="MobiDB-lite"/>
    </source>
</evidence>
<comment type="caution">
    <text evidence="3">The sequence shown here is derived from an EMBL/GenBank/DDBJ whole genome shotgun (WGS) entry which is preliminary data.</text>
</comment>
<gene>
    <name evidence="3" type="ORF">JKF63_03594</name>
</gene>
<feature type="region of interest" description="Disordered" evidence="2">
    <location>
        <begin position="143"/>
        <end position="248"/>
    </location>
</feature>
<feature type="region of interest" description="Disordered" evidence="2">
    <location>
        <begin position="1797"/>
        <end position="1817"/>
    </location>
</feature>
<evidence type="ECO:0000313" key="4">
    <source>
        <dbReference type="Proteomes" id="UP000674318"/>
    </source>
</evidence>
<feature type="region of interest" description="Disordered" evidence="2">
    <location>
        <begin position="1719"/>
        <end position="1752"/>
    </location>
</feature>
<keyword evidence="4" id="KW-1185">Reference proteome</keyword>
<dbReference type="OrthoDB" id="267027at2759"/>
<feature type="compositionally biased region" description="Gly residues" evidence="2">
    <location>
        <begin position="1385"/>
        <end position="1400"/>
    </location>
</feature>
<feature type="region of interest" description="Disordered" evidence="2">
    <location>
        <begin position="1866"/>
        <end position="1898"/>
    </location>
</feature>
<feature type="region of interest" description="Disordered" evidence="2">
    <location>
        <begin position="935"/>
        <end position="957"/>
    </location>
</feature>
<reference evidence="3 4" key="1">
    <citation type="submission" date="2021-02" db="EMBL/GenBank/DDBJ databases">
        <title>Porcisia hertigi Genome sequencing and assembly.</title>
        <authorList>
            <person name="Almutairi H."/>
            <person name="Gatherer D."/>
        </authorList>
    </citation>
    <scope>NUCLEOTIDE SEQUENCE [LARGE SCALE GENOMIC DNA]</scope>
    <source>
        <strain evidence="3 4">C119</strain>
    </source>
</reference>
<feature type="region of interest" description="Disordered" evidence="2">
    <location>
        <begin position="1431"/>
        <end position="1450"/>
    </location>
</feature>
<feature type="compositionally biased region" description="Basic residues" evidence="2">
    <location>
        <begin position="1195"/>
        <end position="1204"/>
    </location>
</feature>
<feature type="region of interest" description="Disordered" evidence="2">
    <location>
        <begin position="340"/>
        <end position="373"/>
    </location>
</feature>
<feature type="compositionally biased region" description="Polar residues" evidence="2">
    <location>
        <begin position="19"/>
        <end position="35"/>
    </location>
</feature>
<accession>A0A836IQD5</accession>
<feature type="compositionally biased region" description="Low complexity" evidence="2">
    <location>
        <begin position="1645"/>
        <end position="1662"/>
    </location>
</feature>
<proteinExistence type="predicted"/>
<feature type="region of interest" description="Disordered" evidence="2">
    <location>
        <begin position="1516"/>
        <end position="1537"/>
    </location>
</feature>
<feature type="coiled-coil region" evidence="1">
    <location>
        <begin position="848"/>
        <end position="885"/>
    </location>
</feature>
<feature type="compositionally biased region" description="Basic and acidic residues" evidence="2">
    <location>
        <begin position="103"/>
        <end position="122"/>
    </location>
</feature>
<feature type="region of interest" description="Disordered" evidence="2">
    <location>
        <begin position="1178"/>
        <end position="1310"/>
    </location>
</feature>
<evidence type="ECO:0000256" key="1">
    <source>
        <dbReference type="SAM" id="Coils"/>
    </source>
</evidence>
<feature type="region of interest" description="Disordered" evidence="2">
    <location>
        <begin position="1598"/>
        <end position="1685"/>
    </location>
</feature>
<feature type="region of interest" description="Disordered" evidence="2">
    <location>
        <begin position="1"/>
        <end position="67"/>
    </location>
</feature>
<feature type="compositionally biased region" description="Polar residues" evidence="2">
    <location>
        <begin position="1742"/>
        <end position="1752"/>
    </location>
</feature>
<feature type="region of interest" description="Disordered" evidence="2">
    <location>
        <begin position="2002"/>
        <end position="2033"/>
    </location>
</feature>
<feature type="compositionally biased region" description="Low complexity" evidence="2">
    <location>
        <begin position="555"/>
        <end position="571"/>
    </location>
</feature>
<feature type="region of interest" description="Disordered" evidence="2">
    <location>
        <begin position="424"/>
        <end position="475"/>
    </location>
</feature>
<feature type="region of interest" description="Disordered" evidence="2">
    <location>
        <begin position="1046"/>
        <end position="1073"/>
    </location>
</feature>
<feature type="compositionally biased region" description="Polar residues" evidence="2">
    <location>
        <begin position="1"/>
        <end position="12"/>
    </location>
</feature>
<feature type="region of interest" description="Disordered" evidence="2">
    <location>
        <begin position="500"/>
        <end position="520"/>
    </location>
</feature>
<feature type="region of interest" description="Disordered" evidence="2">
    <location>
        <begin position="1379"/>
        <end position="1403"/>
    </location>
</feature>